<evidence type="ECO:0000313" key="3">
    <source>
        <dbReference type="Proteomes" id="UP000767854"/>
    </source>
</evidence>
<evidence type="ECO:0000313" key="2">
    <source>
        <dbReference type="EMBL" id="MBM7561515.1"/>
    </source>
</evidence>
<feature type="region of interest" description="Disordered" evidence="1">
    <location>
        <begin position="41"/>
        <end position="62"/>
    </location>
</feature>
<reference evidence="2 3" key="1">
    <citation type="submission" date="2021-01" db="EMBL/GenBank/DDBJ databases">
        <title>Genomic Encyclopedia of Type Strains, Phase IV (KMG-IV): sequencing the most valuable type-strain genomes for metagenomic binning, comparative biology and taxonomic classification.</title>
        <authorList>
            <person name="Goeker M."/>
        </authorList>
    </citation>
    <scope>NUCLEOTIDE SEQUENCE [LARGE SCALE GENOMIC DNA]</scope>
    <source>
        <strain evidence="2 3">DSM 24436</strain>
    </source>
</reference>
<organism evidence="2 3">
    <name type="scientific">Fusibacter tunisiensis</name>
    <dbReference type="NCBI Taxonomy" id="1008308"/>
    <lineage>
        <taxon>Bacteria</taxon>
        <taxon>Bacillati</taxon>
        <taxon>Bacillota</taxon>
        <taxon>Clostridia</taxon>
        <taxon>Eubacteriales</taxon>
        <taxon>Eubacteriales Family XII. Incertae Sedis</taxon>
        <taxon>Fusibacter</taxon>
    </lineage>
</organism>
<keyword evidence="3" id="KW-1185">Reference proteome</keyword>
<gene>
    <name evidence="2" type="ORF">JOC49_001035</name>
</gene>
<proteinExistence type="predicted"/>
<accession>A0ABS2MQ57</accession>
<evidence type="ECO:0000256" key="1">
    <source>
        <dbReference type="SAM" id="MobiDB-lite"/>
    </source>
</evidence>
<name>A0ABS2MQ57_9FIRM</name>
<protein>
    <submittedName>
        <fullName evidence="2">Excisionase family DNA binding protein</fullName>
    </submittedName>
</protein>
<feature type="compositionally biased region" description="Basic and acidic residues" evidence="1">
    <location>
        <begin position="43"/>
        <end position="62"/>
    </location>
</feature>
<dbReference type="Proteomes" id="UP000767854">
    <property type="component" value="Unassembled WGS sequence"/>
</dbReference>
<dbReference type="EMBL" id="JAFBDT010000005">
    <property type="protein sequence ID" value="MBM7561515.1"/>
    <property type="molecule type" value="Genomic_DNA"/>
</dbReference>
<comment type="caution">
    <text evidence="2">The sequence shown here is derived from an EMBL/GenBank/DDBJ whole genome shotgun (WGS) entry which is preliminary data.</text>
</comment>
<sequence length="62" mass="7448">MEFLTTTEMAEKWKLSRRRVTTLCRENRIEGAILKGNTWLIPEDTKKPEDPRRTRKTEKIED</sequence>
<dbReference type="RefSeq" id="WP_204663089.1">
    <property type="nucleotide sequence ID" value="NZ_JAFBDT010000005.1"/>
</dbReference>